<name>A0ABV5YYG1_9ACTN</name>
<comment type="caution">
    <text evidence="1">The sequence shown here is derived from an EMBL/GenBank/DDBJ whole genome shotgun (WGS) entry which is preliminary data.</text>
</comment>
<sequence length="48" mass="4953">MREVLALIAEGTLDLPVTEVGALAQAPDHHDALAEGRGSGKYVVRPGA</sequence>
<keyword evidence="2" id="KW-1185">Reference proteome</keyword>
<proteinExistence type="predicted"/>
<dbReference type="Pfam" id="PF13602">
    <property type="entry name" value="ADH_zinc_N_2"/>
    <property type="match status" value="1"/>
</dbReference>
<dbReference type="Proteomes" id="UP001589627">
    <property type="component" value="Unassembled WGS sequence"/>
</dbReference>
<gene>
    <name evidence="1" type="ORF">ACFFNX_45565</name>
</gene>
<protein>
    <submittedName>
        <fullName evidence="1">Zinc-binding dehydrogenase</fullName>
    </submittedName>
</protein>
<accession>A0ABV5YYG1</accession>
<evidence type="ECO:0000313" key="1">
    <source>
        <dbReference type="EMBL" id="MFB9839437.1"/>
    </source>
</evidence>
<dbReference type="RefSeq" id="WP_378212558.1">
    <property type="nucleotide sequence ID" value="NZ_JBHLZP010000714.1"/>
</dbReference>
<organism evidence="1 2">
    <name type="scientific">Actinoallomurus acaciae</name>
    <dbReference type="NCBI Taxonomy" id="502577"/>
    <lineage>
        <taxon>Bacteria</taxon>
        <taxon>Bacillati</taxon>
        <taxon>Actinomycetota</taxon>
        <taxon>Actinomycetes</taxon>
        <taxon>Streptosporangiales</taxon>
        <taxon>Thermomonosporaceae</taxon>
        <taxon>Actinoallomurus</taxon>
    </lineage>
</organism>
<dbReference type="EMBL" id="JBHLZP010000714">
    <property type="protein sequence ID" value="MFB9839437.1"/>
    <property type="molecule type" value="Genomic_DNA"/>
</dbReference>
<reference evidence="1 2" key="1">
    <citation type="submission" date="2024-09" db="EMBL/GenBank/DDBJ databases">
        <authorList>
            <person name="Sun Q."/>
            <person name="Mori K."/>
        </authorList>
    </citation>
    <scope>NUCLEOTIDE SEQUENCE [LARGE SCALE GENOMIC DNA]</scope>
    <source>
        <strain evidence="1 2">TBRC 0563</strain>
    </source>
</reference>
<evidence type="ECO:0000313" key="2">
    <source>
        <dbReference type="Proteomes" id="UP001589627"/>
    </source>
</evidence>